<feature type="domain" description="DUF4397" evidence="2">
    <location>
        <begin position="24"/>
        <end position="103"/>
    </location>
</feature>
<dbReference type="EMBL" id="NOXX01000138">
    <property type="protein sequence ID" value="OYQ47918.1"/>
    <property type="molecule type" value="Genomic_DNA"/>
</dbReference>
<evidence type="ECO:0000259" key="2">
    <source>
        <dbReference type="Pfam" id="PF14344"/>
    </source>
</evidence>
<accession>A0A256A2D0</accession>
<feature type="signal peptide" evidence="1">
    <location>
        <begin position="1"/>
        <end position="21"/>
    </location>
</feature>
<comment type="caution">
    <text evidence="3">The sequence shown here is derived from an EMBL/GenBank/DDBJ whole genome shotgun (WGS) entry which is preliminary data.</text>
</comment>
<gene>
    <name evidence="3" type="ORF">CHX27_02760</name>
</gene>
<evidence type="ECO:0000313" key="4">
    <source>
        <dbReference type="Proteomes" id="UP000216035"/>
    </source>
</evidence>
<evidence type="ECO:0000313" key="3">
    <source>
        <dbReference type="EMBL" id="OYQ47918.1"/>
    </source>
</evidence>
<proteinExistence type="predicted"/>
<sequence>MKKFTSFAFLVFLFSVFGSYAQTARLQVIHNSPDAAAAEVDVYINGELELDNFAFRTATPFIDVAAGVPISIDVAPASSTSVAQSLYNLTTTLANGETYIAIANG</sequence>
<name>A0A256A2D0_9FLAO</name>
<evidence type="ECO:0000256" key="1">
    <source>
        <dbReference type="SAM" id="SignalP"/>
    </source>
</evidence>
<reference evidence="3 4" key="1">
    <citation type="submission" date="2017-07" db="EMBL/GenBank/DDBJ databases">
        <title>Flavobacterium cyanobacteriorum sp. nov., isolated from cyanobacterial aggregates in a eutrophic lake.</title>
        <authorList>
            <person name="Cai H."/>
        </authorList>
    </citation>
    <scope>NUCLEOTIDE SEQUENCE [LARGE SCALE GENOMIC DNA]</scope>
    <source>
        <strain evidence="3 4">TH167</strain>
    </source>
</reference>
<dbReference type="RefSeq" id="WP_133063400.1">
    <property type="nucleotide sequence ID" value="NZ_NOXX01000138.1"/>
</dbReference>
<feature type="chain" id="PRO_5012784536" description="DUF4397 domain-containing protein" evidence="1">
    <location>
        <begin position="22"/>
        <end position="105"/>
    </location>
</feature>
<protein>
    <recommendedName>
        <fullName evidence="2">DUF4397 domain-containing protein</fullName>
    </recommendedName>
</protein>
<dbReference type="Proteomes" id="UP000216035">
    <property type="component" value="Unassembled WGS sequence"/>
</dbReference>
<dbReference type="AlphaFoldDB" id="A0A256A2D0"/>
<keyword evidence="1" id="KW-0732">Signal</keyword>
<dbReference type="Pfam" id="PF14344">
    <property type="entry name" value="DUF4397"/>
    <property type="match status" value="1"/>
</dbReference>
<dbReference type="InterPro" id="IPR025510">
    <property type="entry name" value="DUF4397"/>
</dbReference>
<organism evidence="3 4">
    <name type="scientific">Flavobacterium aurantiibacter</name>
    <dbReference type="NCBI Taxonomy" id="2023067"/>
    <lineage>
        <taxon>Bacteria</taxon>
        <taxon>Pseudomonadati</taxon>
        <taxon>Bacteroidota</taxon>
        <taxon>Flavobacteriia</taxon>
        <taxon>Flavobacteriales</taxon>
        <taxon>Flavobacteriaceae</taxon>
        <taxon>Flavobacterium</taxon>
    </lineage>
</organism>
<keyword evidence="4" id="KW-1185">Reference proteome</keyword>
<dbReference type="OrthoDB" id="951108at2"/>
<feature type="non-terminal residue" evidence="3">
    <location>
        <position position="105"/>
    </location>
</feature>